<gene>
    <name evidence="1" type="ORF">ILYODFUR_037242</name>
</gene>
<dbReference type="Proteomes" id="UP001482620">
    <property type="component" value="Unassembled WGS sequence"/>
</dbReference>
<keyword evidence="2" id="KW-1185">Reference proteome</keyword>
<sequence>MCEKVTELKKNKVPQRDSFSLLCRTSGRPLKESEPSRCRTLLHLHTFSSRCFVECLMIYSLYHTDEAHYDRPKEPTQLSCLPVSVQVQSAPVQNVTIKIVGIIKSGRMESELEVLINNEVNTFIMASPLLAEVLGVRLADDLEDRLLEKIPFLVQAEIQGNKITDLKAAEEM</sequence>
<comment type="caution">
    <text evidence="1">The sequence shown here is derived from an EMBL/GenBank/DDBJ whole genome shotgun (WGS) entry which is preliminary data.</text>
</comment>
<organism evidence="1 2">
    <name type="scientific">Ilyodon furcidens</name>
    <name type="common">goldbreast splitfin</name>
    <dbReference type="NCBI Taxonomy" id="33524"/>
    <lineage>
        <taxon>Eukaryota</taxon>
        <taxon>Metazoa</taxon>
        <taxon>Chordata</taxon>
        <taxon>Craniata</taxon>
        <taxon>Vertebrata</taxon>
        <taxon>Euteleostomi</taxon>
        <taxon>Actinopterygii</taxon>
        <taxon>Neopterygii</taxon>
        <taxon>Teleostei</taxon>
        <taxon>Neoteleostei</taxon>
        <taxon>Acanthomorphata</taxon>
        <taxon>Ovalentaria</taxon>
        <taxon>Atherinomorphae</taxon>
        <taxon>Cyprinodontiformes</taxon>
        <taxon>Goodeidae</taxon>
        <taxon>Ilyodon</taxon>
    </lineage>
</organism>
<evidence type="ECO:0000313" key="2">
    <source>
        <dbReference type="Proteomes" id="UP001482620"/>
    </source>
</evidence>
<evidence type="ECO:0000313" key="1">
    <source>
        <dbReference type="EMBL" id="MEQ2227383.1"/>
    </source>
</evidence>
<accession>A0ABV0T624</accession>
<proteinExistence type="predicted"/>
<name>A0ABV0T624_9TELE</name>
<protein>
    <submittedName>
        <fullName evidence="1">Uncharacterized protein</fullName>
    </submittedName>
</protein>
<dbReference type="EMBL" id="JAHRIQ010019668">
    <property type="protein sequence ID" value="MEQ2227383.1"/>
    <property type="molecule type" value="Genomic_DNA"/>
</dbReference>
<reference evidence="1 2" key="1">
    <citation type="submission" date="2021-06" db="EMBL/GenBank/DDBJ databases">
        <authorList>
            <person name="Palmer J.M."/>
        </authorList>
    </citation>
    <scope>NUCLEOTIDE SEQUENCE [LARGE SCALE GENOMIC DNA]</scope>
    <source>
        <strain evidence="2">if_2019</strain>
        <tissue evidence="1">Muscle</tissue>
    </source>
</reference>